<evidence type="ECO:0000313" key="1">
    <source>
        <dbReference type="EMBL" id="TLG00325.1"/>
    </source>
</evidence>
<proteinExistence type="predicted"/>
<dbReference type="RefSeq" id="WP_138458136.1">
    <property type="nucleotide sequence ID" value="NZ_VBUU01000031.1"/>
</dbReference>
<comment type="caution">
    <text evidence="1">The sequence shown here is derived from an EMBL/GenBank/DDBJ whole genome shotgun (WGS) entry which is preliminary data.</text>
</comment>
<accession>A0A5R8P8P3</accession>
<evidence type="ECO:0000313" key="2">
    <source>
        <dbReference type="Proteomes" id="UP000308349"/>
    </source>
</evidence>
<reference evidence="1 2" key="1">
    <citation type="submission" date="2019-05" db="EMBL/GenBank/DDBJ databases">
        <title>Genomes sequences of two Nocardia cyriacigeorgica environmental isolates, type strains Nocardia asteroides ATCC 19247 and Nocardia cyriacigeorgica DSM 44484.</title>
        <authorList>
            <person name="Vautrin F."/>
            <person name="Bergeron E."/>
            <person name="Dubost A."/>
            <person name="Abrouk D."/>
            <person name="Rodriguez Nava V."/>
            <person name="Pujic P."/>
        </authorList>
    </citation>
    <scope>NUCLEOTIDE SEQUENCE [LARGE SCALE GENOMIC DNA]</scope>
    <source>
        <strain evidence="1 2">EML 1456</strain>
    </source>
</reference>
<dbReference type="EMBL" id="VBUU01000031">
    <property type="protein sequence ID" value="TLG00325.1"/>
    <property type="molecule type" value="Genomic_DNA"/>
</dbReference>
<protein>
    <submittedName>
        <fullName evidence="1">Uncharacterized protein</fullName>
    </submittedName>
</protein>
<organism evidence="1 2">
    <name type="scientific">Nocardia cyriacigeorgica</name>
    <dbReference type="NCBI Taxonomy" id="135487"/>
    <lineage>
        <taxon>Bacteria</taxon>
        <taxon>Bacillati</taxon>
        <taxon>Actinomycetota</taxon>
        <taxon>Actinomycetes</taxon>
        <taxon>Mycobacteriales</taxon>
        <taxon>Nocardiaceae</taxon>
        <taxon>Nocardia</taxon>
    </lineage>
</organism>
<dbReference type="AlphaFoldDB" id="A0A5R8P8P3"/>
<dbReference type="OrthoDB" id="9946535at2"/>
<sequence>MTGPHPDAAAELRFLTVLGGHIDNWFADDANLDDLDQARALIHRRITALTTHDSPDTGTGGGAAAVLATELNRLRASRARTTITTRAGHIHQATVRAVHARYTVLGVGPSEVLLPLEFIESVTRPGQESHA</sequence>
<dbReference type="Proteomes" id="UP000308349">
    <property type="component" value="Unassembled WGS sequence"/>
</dbReference>
<gene>
    <name evidence="1" type="ORF">FEK35_24070</name>
</gene>
<name>A0A5R8P8P3_9NOCA</name>